<dbReference type="EMBL" id="CP035733">
    <property type="protein sequence ID" value="QGY81959.1"/>
    <property type="molecule type" value="Genomic_DNA"/>
</dbReference>
<sequence length="337" mass="38015">MTHNGMLLVDALRNPAGTARLDAAGWTALLTIARVEQLLGTLARKLSGLPVPDAVAHILEEARINAEYQRRSALWEADCARRALADYAGKVVLMKGTAYVAAGLKAGEGRHIGDLDIMVAQAELPQVEAALLNAGWEWVKEDAYDDAYYRDHMHELPPLIHKERDRMIDVHHTILPLTARPRPDAEVMLADGDALANGLYVLSPTDMLIHSAAHLFADGELDGGLRNLWDIHCLIDERADDAFWPALASRAAHHQLLAPVERAVRLAHQLYGTDIPSGWRRGHWPDTYYIRRLTARDHWGRGTHKLTRLLFYIRSHWLRMPPLMLARHLWTKWRKSA</sequence>
<dbReference type="KEGG" id="slaa:EUU25_15860"/>
<dbReference type="RefSeq" id="WP_158902713.1">
    <property type="nucleotide sequence ID" value="NZ_CP035733.1"/>
</dbReference>
<dbReference type="Pfam" id="PF14907">
    <property type="entry name" value="NTP_transf_5"/>
    <property type="match status" value="1"/>
</dbReference>
<evidence type="ECO:0000313" key="1">
    <source>
        <dbReference type="EMBL" id="QGY81959.1"/>
    </source>
</evidence>
<proteinExistence type="predicted"/>
<dbReference type="InterPro" id="IPR039498">
    <property type="entry name" value="NTP_transf_5"/>
</dbReference>
<gene>
    <name evidence="1" type="ORF">EUU25_15860</name>
</gene>
<organism evidence="1 2">
    <name type="scientific">Sphingorhabdus lacus</name>
    <dbReference type="NCBI Taxonomy" id="392610"/>
    <lineage>
        <taxon>Bacteria</taxon>
        <taxon>Pseudomonadati</taxon>
        <taxon>Pseudomonadota</taxon>
        <taxon>Alphaproteobacteria</taxon>
        <taxon>Sphingomonadales</taxon>
        <taxon>Sphingomonadaceae</taxon>
        <taxon>Sphingorhabdus</taxon>
    </lineage>
</organism>
<reference evidence="2" key="1">
    <citation type="submission" date="2019-01" db="EMBL/GenBank/DDBJ databases">
        <title>Sphingorhabdus lacus sp.nov., isolated from an oligotrophic freshwater lake.</title>
        <authorList>
            <person name="Park M."/>
        </authorList>
    </citation>
    <scope>NUCLEOTIDE SEQUENCE [LARGE SCALE GENOMIC DNA]</scope>
    <source>
        <strain evidence="2">IMCC1753</strain>
    </source>
</reference>
<dbReference type="Proteomes" id="UP000428803">
    <property type="component" value="Chromosome"/>
</dbReference>
<evidence type="ECO:0008006" key="3">
    <source>
        <dbReference type="Google" id="ProtNLM"/>
    </source>
</evidence>
<dbReference type="AlphaFoldDB" id="A0A6I6L7U9"/>
<dbReference type="OrthoDB" id="5497963at2"/>
<keyword evidence="2" id="KW-1185">Reference proteome</keyword>
<accession>A0A6I6L7U9</accession>
<name>A0A6I6L7U9_9SPHN</name>
<evidence type="ECO:0000313" key="2">
    <source>
        <dbReference type="Proteomes" id="UP000428803"/>
    </source>
</evidence>
<protein>
    <recommendedName>
        <fullName evidence="3">Nucleotidyltransferase family protein</fullName>
    </recommendedName>
</protein>